<evidence type="ECO:0000313" key="3">
    <source>
        <dbReference type="Proteomes" id="UP000644507"/>
    </source>
</evidence>
<dbReference type="AlphaFoldDB" id="A0A918TG70"/>
<evidence type="ECO:0008006" key="4">
    <source>
        <dbReference type="Google" id="ProtNLM"/>
    </source>
</evidence>
<keyword evidence="3" id="KW-1185">Reference proteome</keyword>
<protein>
    <recommendedName>
        <fullName evidence="4">Antitoxin</fullName>
    </recommendedName>
</protein>
<name>A0A918TG70_9BACT</name>
<comment type="similarity">
    <text evidence="1">Belongs to the phD/YefM antitoxin family.</text>
</comment>
<sequence>MKTMTVRDLRNNFSKAEAWLAEGEEIQIEKRGVPVAYLSAKSSESKGEEPKREFVMPDFEARRKRIWGDRVFSEEEVEAMREAEERHLF</sequence>
<gene>
    <name evidence="2" type="ORF">GCM10007100_10270</name>
</gene>
<evidence type="ECO:0000313" key="2">
    <source>
        <dbReference type="EMBL" id="GHC46582.1"/>
    </source>
</evidence>
<dbReference type="InterPro" id="IPR036165">
    <property type="entry name" value="YefM-like_sf"/>
</dbReference>
<reference evidence="2" key="1">
    <citation type="journal article" date="2014" name="Int. J. Syst. Evol. Microbiol.">
        <title>Complete genome sequence of Corynebacterium casei LMG S-19264T (=DSM 44701T), isolated from a smear-ripened cheese.</title>
        <authorList>
            <consortium name="US DOE Joint Genome Institute (JGI-PGF)"/>
            <person name="Walter F."/>
            <person name="Albersmeier A."/>
            <person name="Kalinowski J."/>
            <person name="Ruckert C."/>
        </authorList>
    </citation>
    <scope>NUCLEOTIDE SEQUENCE</scope>
    <source>
        <strain evidence="2">KCTC 12988</strain>
    </source>
</reference>
<proteinExistence type="inferred from homology"/>
<organism evidence="2 3">
    <name type="scientific">Roseibacillus persicicus</name>
    <dbReference type="NCBI Taxonomy" id="454148"/>
    <lineage>
        <taxon>Bacteria</taxon>
        <taxon>Pseudomonadati</taxon>
        <taxon>Verrucomicrobiota</taxon>
        <taxon>Verrucomicrobiia</taxon>
        <taxon>Verrucomicrobiales</taxon>
        <taxon>Verrucomicrobiaceae</taxon>
        <taxon>Roseibacillus</taxon>
    </lineage>
</organism>
<dbReference type="Gene3D" id="3.40.1620.10">
    <property type="entry name" value="YefM-like domain"/>
    <property type="match status" value="1"/>
</dbReference>
<dbReference type="SUPFAM" id="SSF143120">
    <property type="entry name" value="YefM-like"/>
    <property type="match status" value="1"/>
</dbReference>
<comment type="caution">
    <text evidence="2">The sequence shown here is derived from an EMBL/GenBank/DDBJ whole genome shotgun (WGS) entry which is preliminary data.</text>
</comment>
<dbReference type="EMBL" id="BMXI01000003">
    <property type="protein sequence ID" value="GHC46582.1"/>
    <property type="molecule type" value="Genomic_DNA"/>
</dbReference>
<dbReference type="RefSeq" id="WP_189567960.1">
    <property type="nucleotide sequence ID" value="NZ_BMXI01000003.1"/>
</dbReference>
<dbReference type="Proteomes" id="UP000644507">
    <property type="component" value="Unassembled WGS sequence"/>
</dbReference>
<reference evidence="2" key="2">
    <citation type="submission" date="2020-09" db="EMBL/GenBank/DDBJ databases">
        <authorList>
            <person name="Sun Q."/>
            <person name="Kim S."/>
        </authorList>
    </citation>
    <scope>NUCLEOTIDE SEQUENCE</scope>
    <source>
        <strain evidence="2">KCTC 12988</strain>
    </source>
</reference>
<evidence type="ECO:0000256" key="1">
    <source>
        <dbReference type="ARBA" id="ARBA00009981"/>
    </source>
</evidence>
<accession>A0A918TG70</accession>